<name>A0A5D2NQN9_GOSTO</name>
<organism evidence="1 2">
    <name type="scientific">Gossypium tomentosum</name>
    <name type="common">Hawaiian cotton</name>
    <name type="synonym">Gossypium sandvicense</name>
    <dbReference type="NCBI Taxonomy" id="34277"/>
    <lineage>
        <taxon>Eukaryota</taxon>
        <taxon>Viridiplantae</taxon>
        <taxon>Streptophyta</taxon>
        <taxon>Embryophyta</taxon>
        <taxon>Tracheophyta</taxon>
        <taxon>Spermatophyta</taxon>
        <taxon>Magnoliopsida</taxon>
        <taxon>eudicotyledons</taxon>
        <taxon>Gunneridae</taxon>
        <taxon>Pentapetalae</taxon>
        <taxon>rosids</taxon>
        <taxon>malvids</taxon>
        <taxon>Malvales</taxon>
        <taxon>Malvaceae</taxon>
        <taxon>Malvoideae</taxon>
        <taxon>Gossypium</taxon>
    </lineage>
</organism>
<sequence length="131" mass="15414">MKQAKHMKQPFRRTNKYIKLKMRNLFNSLDGKSIFVQDIIGRRGVEVVNKSCFSELALTTRIARRGLKLHREEPPERGSFRFREQSKERDGFSFDLLVKIPHYFLLKTKTSFIDSTLSSFFDHLAMASLKE</sequence>
<dbReference type="EMBL" id="CM017619">
    <property type="protein sequence ID" value="TYI06016.1"/>
    <property type="molecule type" value="Genomic_DNA"/>
</dbReference>
<evidence type="ECO:0000313" key="1">
    <source>
        <dbReference type="EMBL" id="TYI06016.1"/>
    </source>
</evidence>
<dbReference type="AlphaFoldDB" id="A0A5D2NQN9"/>
<dbReference type="Proteomes" id="UP000322667">
    <property type="component" value="Chromosome A10"/>
</dbReference>
<proteinExistence type="predicted"/>
<evidence type="ECO:0000313" key="2">
    <source>
        <dbReference type="Proteomes" id="UP000322667"/>
    </source>
</evidence>
<protein>
    <submittedName>
        <fullName evidence="1">Uncharacterized protein</fullName>
    </submittedName>
</protein>
<reference evidence="1 2" key="1">
    <citation type="submission" date="2019-07" db="EMBL/GenBank/DDBJ databases">
        <title>WGS assembly of Gossypium tomentosum.</title>
        <authorList>
            <person name="Chen Z.J."/>
            <person name="Sreedasyam A."/>
            <person name="Ando A."/>
            <person name="Song Q."/>
            <person name="De L."/>
            <person name="Hulse-Kemp A."/>
            <person name="Ding M."/>
            <person name="Ye W."/>
            <person name="Kirkbride R."/>
            <person name="Jenkins J."/>
            <person name="Plott C."/>
            <person name="Lovell J."/>
            <person name="Lin Y.-M."/>
            <person name="Vaughn R."/>
            <person name="Liu B."/>
            <person name="Li W."/>
            <person name="Simpson S."/>
            <person name="Scheffler B."/>
            <person name="Saski C."/>
            <person name="Grover C."/>
            <person name="Hu G."/>
            <person name="Conover J."/>
            <person name="Carlson J."/>
            <person name="Shu S."/>
            <person name="Boston L."/>
            <person name="Williams M."/>
            <person name="Peterson D."/>
            <person name="Mcgee K."/>
            <person name="Jones D."/>
            <person name="Wendel J."/>
            <person name="Stelly D."/>
            <person name="Grimwood J."/>
            <person name="Schmutz J."/>
        </authorList>
    </citation>
    <scope>NUCLEOTIDE SEQUENCE [LARGE SCALE GENOMIC DNA]</scope>
    <source>
        <strain evidence="1">7179.01</strain>
    </source>
</reference>
<accession>A0A5D2NQN9</accession>
<keyword evidence="2" id="KW-1185">Reference proteome</keyword>
<gene>
    <name evidence="1" type="ORF">ES332_A10G128800v1</name>
</gene>